<keyword evidence="4" id="KW-0472">Membrane</keyword>
<keyword evidence="9" id="KW-1185">Reference proteome</keyword>
<dbReference type="GO" id="GO:1990281">
    <property type="term" value="C:efflux pump complex"/>
    <property type="evidence" value="ECO:0007669"/>
    <property type="project" value="TreeGrafter"/>
</dbReference>
<accession>A0A5K7S333</accession>
<evidence type="ECO:0000256" key="6">
    <source>
        <dbReference type="SAM" id="Coils"/>
    </source>
</evidence>
<evidence type="ECO:0000256" key="3">
    <source>
        <dbReference type="ARBA" id="ARBA00022692"/>
    </source>
</evidence>
<keyword evidence="5" id="KW-0998">Cell outer membrane</keyword>
<dbReference type="AlphaFoldDB" id="A0A5K7S333"/>
<dbReference type="InterPro" id="IPR051906">
    <property type="entry name" value="TolC-like"/>
</dbReference>
<dbReference type="KEGG" id="anf:AQPE_0042"/>
<feature type="compositionally biased region" description="Low complexity" evidence="7">
    <location>
        <begin position="146"/>
        <end position="187"/>
    </location>
</feature>
<dbReference type="GO" id="GO:0015288">
    <property type="term" value="F:porin activity"/>
    <property type="evidence" value="ECO:0007669"/>
    <property type="project" value="TreeGrafter"/>
</dbReference>
<evidence type="ECO:0000256" key="4">
    <source>
        <dbReference type="ARBA" id="ARBA00023136"/>
    </source>
</evidence>
<dbReference type="PANTHER" id="PTHR30026">
    <property type="entry name" value="OUTER MEMBRANE PROTEIN TOLC"/>
    <property type="match status" value="1"/>
</dbReference>
<reference evidence="8" key="1">
    <citation type="journal article" date="2020" name="Int. J. Syst. Evol. Microbiol.">
        <title>Aquipluma nitroreducens gen. nov. sp. nov., a novel facultatively anaerobic bacterium isolated from a freshwater lake.</title>
        <authorList>
            <person name="Watanabe M."/>
            <person name="Kojima H."/>
            <person name="Fukui M."/>
        </authorList>
    </citation>
    <scope>NUCLEOTIDE SEQUENCE</scope>
    <source>
        <strain evidence="8">MeG22</strain>
    </source>
</reference>
<evidence type="ECO:0000256" key="7">
    <source>
        <dbReference type="SAM" id="MobiDB-lite"/>
    </source>
</evidence>
<name>A0A5K7S333_9BACT</name>
<keyword evidence="6" id="KW-0175">Coiled coil</keyword>
<sequence>MVYLELAAKNNPSVQQKFAEYQAALQKVPQVGSLPDPELNVGVFLSPMELVAGKQVADIRLMQMFPWFGVLKNAKDEMSLMAKAKFESFRETKLQVFYDVQRTWNELQKVQQSILINEKNLEILHSLERLSLVKFKAGSSGGGSPSGSSGSPGNSASAQSSSGMNTMGGNSGNSAPTTSAAMPASPMAASGGSGLADIYRIQMETGELENNIALLKNQEQTIAVRFNKYLNRPSKTLVTLPGKLKADSLTYSLSAVSDSMLSQSPMLGMLDYEQQSLEARKTMVTKMGYPMVGLGMNYSLIGKDPLAMAPDMNGKDMIMPMVTVTLPIYRKKYKAMREEVELMKTANKQGYQATANALQTEYYEALQLFQDAKRRMKLYENQYDLAERSLNILQKSFAVSGTGLTDVLRIRQQALDYELKKIEAISDNNTAIAWLKRLMACSQIQ</sequence>
<evidence type="ECO:0000313" key="8">
    <source>
        <dbReference type="EMBL" id="BBE15906.1"/>
    </source>
</evidence>
<keyword evidence="2" id="KW-1134">Transmembrane beta strand</keyword>
<dbReference type="PANTHER" id="PTHR30026:SF20">
    <property type="entry name" value="OUTER MEMBRANE PROTEIN TOLC"/>
    <property type="match status" value="1"/>
</dbReference>
<evidence type="ECO:0000256" key="2">
    <source>
        <dbReference type="ARBA" id="ARBA00022452"/>
    </source>
</evidence>
<evidence type="ECO:0000256" key="1">
    <source>
        <dbReference type="ARBA" id="ARBA00004442"/>
    </source>
</evidence>
<dbReference type="EMBL" id="AP018694">
    <property type="protein sequence ID" value="BBE15906.1"/>
    <property type="molecule type" value="Genomic_DNA"/>
</dbReference>
<evidence type="ECO:0000256" key="5">
    <source>
        <dbReference type="ARBA" id="ARBA00023237"/>
    </source>
</evidence>
<keyword evidence="3" id="KW-0812">Transmembrane</keyword>
<dbReference type="Proteomes" id="UP001193389">
    <property type="component" value="Chromosome"/>
</dbReference>
<organism evidence="8 9">
    <name type="scientific">Aquipluma nitroreducens</name>
    <dbReference type="NCBI Taxonomy" id="2010828"/>
    <lineage>
        <taxon>Bacteria</taxon>
        <taxon>Pseudomonadati</taxon>
        <taxon>Bacteroidota</taxon>
        <taxon>Bacteroidia</taxon>
        <taxon>Marinilabiliales</taxon>
        <taxon>Prolixibacteraceae</taxon>
        <taxon>Aquipluma</taxon>
    </lineage>
</organism>
<dbReference type="GO" id="GO:0015562">
    <property type="term" value="F:efflux transmembrane transporter activity"/>
    <property type="evidence" value="ECO:0007669"/>
    <property type="project" value="InterPro"/>
</dbReference>
<protein>
    <submittedName>
        <fullName evidence="8">Heavy metal RND efflux outer membrane protein, CzcC family</fullName>
    </submittedName>
</protein>
<dbReference type="GO" id="GO:0009279">
    <property type="term" value="C:cell outer membrane"/>
    <property type="evidence" value="ECO:0007669"/>
    <property type="project" value="UniProtKB-SubCell"/>
</dbReference>
<proteinExistence type="predicted"/>
<dbReference type="Gene3D" id="1.20.1600.10">
    <property type="entry name" value="Outer membrane efflux proteins (OEP)"/>
    <property type="match status" value="2"/>
</dbReference>
<comment type="subcellular location">
    <subcellularLocation>
        <location evidence="1">Cell outer membrane</location>
    </subcellularLocation>
</comment>
<dbReference type="SUPFAM" id="SSF56954">
    <property type="entry name" value="Outer membrane efflux proteins (OEP)"/>
    <property type="match status" value="2"/>
</dbReference>
<gene>
    <name evidence="8" type="ORF">AQPE_0042</name>
</gene>
<feature type="coiled-coil region" evidence="6">
    <location>
        <begin position="369"/>
        <end position="396"/>
    </location>
</feature>
<evidence type="ECO:0000313" key="9">
    <source>
        <dbReference type="Proteomes" id="UP001193389"/>
    </source>
</evidence>
<feature type="region of interest" description="Disordered" evidence="7">
    <location>
        <begin position="140"/>
        <end position="187"/>
    </location>
</feature>